<dbReference type="AlphaFoldDB" id="A0A9P0GEL4"/>
<dbReference type="GO" id="GO:0008270">
    <property type="term" value="F:zinc ion binding"/>
    <property type="evidence" value="ECO:0007669"/>
    <property type="project" value="UniProtKB-KW"/>
</dbReference>
<organism evidence="10 11">
    <name type="scientific">Psylliodes chrysocephalus</name>
    <dbReference type="NCBI Taxonomy" id="3402493"/>
    <lineage>
        <taxon>Eukaryota</taxon>
        <taxon>Metazoa</taxon>
        <taxon>Ecdysozoa</taxon>
        <taxon>Arthropoda</taxon>
        <taxon>Hexapoda</taxon>
        <taxon>Insecta</taxon>
        <taxon>Pterygota</taxon>
        <taxon>Neoptera</taxon>
        <taxon>Endopterygota</taxon>
        <taxon>Coleoptera</taxon>
        <taxon>Polyphaga</taxon>
        <taxon>Cucujiformia</taxon>
        <taxon>Chrysomeloidea</taxon>
        <taxon>Chrysomelidae</taxon>
        <taxon>Galerucinae</taxon>
        <taxon>Alticini</taxon>
        <taxon>Psylliodes</taxon>
    </lineage>
</organism>
<dbReference type="EMBL" id="OV651819">
    <property type="protein sequence ID" value="CAH1112970.1"/>
    <property type="molecule type" value="Genomic_DNA"/>
</dbReference>
<dbReference type="Gene3D" id="3.30.710.10">
    <property type="entry name" value="Potassium Channel Kv1.1, Chain A"/>
    <property type="match status" value="1"/>
</dbReference>
<evidence type="ECO:0000256" key="7">
    <source>
        <dbReference type="SAM" id="MobiDB-lite"/>
    </source>
</evidence>
<dbReference type="GO" id="GO:0000981">
    <property type="term" value="F:DNA-binding transcription factor activity, RNA polymerase II-specific"/>
    <property type="evidence" value="ECO:0007669"/>
    <property type="project" value="TreeGrafter"/>
</dbReference>
<keyword evidence="5" id="KW-0539">Nucleus</keyword>
<name>A0A9P0GEL4_9CUCU</name>
<feature type="compositionally biased region" description="Acidic residues" evidence="7">
    <location>
        <begin position="898"/>
        <end position="911"/>
    </location>
</feature>
<keyword evidence="1" id="KW-0479">Metal-binding</keyword>
<feature type="compositionally biased region" description="Polar residues" evidence="7">
    <location>
        <begin position="849"/>
        <end position="860"/>
    </location>
</feature>
<dbReference type="PANTHER" id="PTHR24394:SF38">
    <property type="entry name" value="CENTROSOME-ASSOCIATED ZINC FINGER PROTEIN CP190"/>
    <property type="match status" value="1"/>
</dbReference>
<feature type="compositionally biased region" description="Basic and acidic residues" evidence="7">
    <location>
        <begin position="861"/>
        <end position="870"/>
    </location>
</feature>
<feature type="domain" description="C2H2-type" evidence="9">
    <location>
        <begin position="472"/>
        <end position="500"/>
    </location>
</feature>
<dbReference type="Gene3D" id="3.30.160.60">
    <property type="entry name" value="Classic Zinc Finger"/>
    <property type="match status" value="1"/>
</dbReference>
<dbReference type="PROSITE" id="PS50097">
    <property type="entry name" value="BTB"/>
    <property type="match status" value="1"/>
</dbReference>
<dbReference type="SMART" id="SM00355">
    <property type="entry name" value="ZnF_C2H2"/>
    <property type="match status" value="5"/>
</dbReference>
<evidence type="ECO:0000313" key="10">
    <source>
        <dbReference type="EMBL" id="CAH1112970.1"/>
    </source>
</evidence>
<evidence type="ECO:0008006" key="12">
    <source>
        <dbReference type="Google" id="ProtNLM"/>
    </source>
</evidence>
<dbReference type="PANTHER" id="PTHR24394">
    <property type="entry name" value="ZINC FINGER PROTEIN"/>
    <property type="match status" value="1"/>
</dbReference>
<feature type="region of interest" description="Disordered" evidence="7">
    <location>
        <begin position="77"/>
        <end position="117"/>
    </location>
</feature>
<keyword evidence="4" id="KW-0862">Zinc</keyword>
<evidence type="ECO:0000313" key="11">
    <source>
        <dbReference type="Proteomes" id="UP001153636"/>
    </source>
</evidence>
<evidence type="ECO:0000256" key="4">
    <source>
        <dbReference type="ARBA" id="ARBA00022833"/>
    </source>
</evidence>
<feature type="domain" description="C2H2-type" evidence="9">
    <location>
        <begin position="505"/>
        <end position="533"/>
    </location>
</feature>
<dbReference type="InterPro" id="IPR013087">
    <property type="entry name" value="Znf_C2H2_type"/>
</dbReference>
<accession>A0A9P0GEL4</accession>
<evidence type="ECO:0000256" key="5">
    <source>
        <dbReference type="ARBA" id="ARBA00023242"/>
    </source>
</evidence>
<feature type="compositionally biased region" description="Acidic residues" evidence="7">
    <location>
        <begin position="816"/>
        <end position="845"/>
    </location>
</feature>
<reference evidence="10" key="1">
    <citation type="submission" date="2022-01" db="EMBL/GenBank/DDBJ databases">
        <authorList>
            <person name="King R."/>
        </authorList>
    </citation>
    <scope>NUCLEOTIDE SEQUENCE</scope>
</reference>
<dbReference type="PROSITE" id="PS00028">
    <property type="entry name" value="ZINC_FINGER_C2H2_1"/>
    <property type="match status" value="3"/>
</dbReference>
<feature type="domain" description="BTB" evidence="8">
    <location>
        <begin position="1"/>
        <end position="50"/>
    </location>
</feature>
<keyword evidence="11" id="KW-1185">Reference proteome</keyword>
<dbReference type="Pfam" id="PF00651">
    <property type="entry name" value="BTB"/>
    <property type="match status" value="1"/>
</dbReference>
<evidence type="ECO:0000256" key="1">
    <source>
        <dbReference type="ARBA" id="ARBA00022723"/>
    </source>
</evidence>
<feature type="region of interest" description="Disordered" evidence="7">
    <location>
        <begin position="794"/>
        <end position="1139"/>
    </location>
</feature>
<dbReference type="Proteomes" id="UP001153636">
    <property type="component" value="Chromosome 7"/>
</dbReference>
<dbReference type="InterPro" id="IPR000210">
    <property type="entry name" value="BTB/POZ_dom"/>
</dbReference>
<sequence>MNACTEYFRFLEDNCSAMEDNTILMPSDLQSDVIVPIVNFMYTGMLEFHVSLYDKLYRVAELMNISILTKLLDAQKITPPTQPAPTPKPSKPKPEKRQPPQPRHHVELPSPLPGRKVPVWKRKNVPAASNPVQGFEKNWHTPADPLSLDNTPKPTRFEWPEDDLPTMTLLDTNFEDISYTSRPLLTKEEEEKIKPNFDDLRHNVELPTPKKGASKSGNNSVNFRDIEEFSKEQRIRTAMFEDPDEISELNQKRKADTTQLVKAPTKRIKISNKENKETMISVESSTPGDIDHTKIVTEILKKYPDLVKKNKNIKLKIMPGSKDTSEKKIVNAVVEQVRRSPVQPEPVKTRPPPLQQFQGKRKNKIETVLDDEGPWVCKKCVSMGGEVQEFVLYYLYRKHMTDMHDEVFDARLCKYCGHKCGNHNLMMYHMYTKHALKPPSAYNFPSCEKCPYVALNVDRLNKHVLLHYPNEIQCQDCKLAFASTPALSAHIRMTGHYNKPGRVSYDCQYCMKKLQSAITLMSHIRKAHLSEGKRDGIVCLEELDTLEDLEEVDDEDQQFIVPEMLSDTLHKDKVKIISNVTVPPNRREADGAQQNRLVQLDASSEAEALNNVATGLATSLNLVDIVVLDDNQQYILQQDGGSERKFIIPELGHGQSFSGQVISTQDNTVIQQGMIQSSTGDIASTDELVMVLTDHDYPDEQEGENPENSNIVVLYSHPVEGQEGQFITSQGNLMVNSQTGMLEIRNGPTIATTTASQMVVTNSVDSPIESIEMIQREIESQGSQLKHEPFFSEERKQEEMHAEQHTTKLQSMPDISETEVQEIPVDNEPENAAQTEDEQQIEETEEHCQVQTDDSLNESAEQQHEAKDTSEDNVDGSLDVSNEEPMDIDDMEHKTAENEEMDESISQENLEEEHQPQEAETSISDQPAPEEEKECPGPESADIPPERESPTSPSEAVDLNNFSVDKDDAEKLPMIAEESEEQQEPESQEEPIDQGEPMEVDGKVVEEEGDAKEDPEELAENNETDNGVDESQVTDDADNQLLQEEPQGEESEKNVEVSSLQETPSQSIPPKNATDINRTILDDWEDDTDSQQSDKNVDRDSEVLDADENNKEPIVNTAVDNVNKLMDDWDEEEEEERKE</sequence>
<proteinExistence type="predicted"/>
<dbReference type="OrthoDB" id="10069414at2759"/>
<feature type="compositionally biased region" description="Acidic residues" evidence="7">
    <location>
        <begin position="977"/>
        <end position="999"/>
    </location>
</feature>
<feature type="compositionally biased region" description="Acidic residues" evidence="7">
    <location>
        <begin position="1007"/>
        <end position="1038"/>
    </location>
</feature>
<protein>
    <recommendedName>
        <fullName evidence="12">Centrosome-associated zinc finger protein CP190</fullName>
    </recommendedName>
</protein>
<feature type="compositionally biased region" description="Pro residues" evidence="7">
    <location>
        <begin position="80"/>
        <end position="89"/>
    </location>
</feature>
<dbReference type="GO" id="GO:0005634">
    <property type="term" value="C:nucleus"/>
    <property type="evidence" value="ECO:0007669"/>
    <property type="project" value="TreeGrafter"/>
</dbReference>
<feature type="compositionally biased region" description="Basic and acidic residues" evidence="7">
    <location>
        <begin position="794"/>
        <end position="806"/>
    </location>
</feature>
<evidence type="ECO:0000256" key="3">
    <source>
        <dbReference type="ARBA" id="ARBA00022771"/>
    </source>
</evidence>
<gene>
    <name evidence="10" type="ORF">PSYICH_LOCUS13606</name>
</gene>
<evidence type="ECO:0000256" key="2">
    <source>
        <dbReference type="ARBA" id="ARBA00022737"/>
    </source>
</evidence>
<dbReference type="InterPro" id="IPR011333">
    <property type="entry name" value="SKP1/BTB/POZ_sf"/>
</dbReference>
<feature type="compositionally biased region" description="Acidic residues" evidence="7">
    <location>
        <begin position="1128"/>
        <end position="1139"/>
    </location>
</feature>
<evidence type="ECO:0000256" key="6">
    <source>
        <dbReference type="PROSITE-ProRule" id="PRU00042"/>
    </source>
</evidence>
<evidence type="ECO:0000259" key="9">
    <source>
        <dbReference type="PROSITE" id="PS50157"/>
    </source>
</evidence>
<feature type="compositionally biased region" description="Acidic residues" evidence="7">
    <location>
        <begin position="881"/>
        <end position="890"/>
    </location>
</feature>
<keyword evidence="3 6" id="KW-0863">Zinc-finger</keyword>
<evidence type="ECO:0000259" key="8">
    <source>
        <dbReference type="PROSITE" id="PS50097"/>
    </source>
</evidence>
<feature type="compositionally biased region" description="Polar residues" evidence="7">
    <location>
        <begin position="1056"/>
        <end position="1077"/>
    </location>
</feature>
<dbReference type="PROSITE" id="PS50157">
    <property type="entry name" value="ZINC_FINGER_C2H2_2"/>
    <property type="match status" value="2"/>
</dbReference>
<feature type="region of interest" description="Disordered" evidence="7">
    <location>
        <begin position="130"/>
        <end position="151"/>
    </location>
</feature>
<keyword evidence="2" id="KW-0677">Repeat</keyword>